<dbReference type="RefSeq" id="WP_408073758.1">
    <property type="nucleotide sequence ID" value="NZ_JBELQB010000003.1"/>
</dbReference>
<keyword evidence="3 8" id="KW-1134">Transmembrane beta strand</keyword>
<dbReference type="NCBIfam" id="TIGR04056">
    <property type="entry name" value="OMP_RagA_SusC"/>
    <property type="match status" value="1"/>
</dbReference>
<dbReference type="PROSITE" id="PS51257">
    <property type="entry name" value="PROKAR_LIPOPROTEIN"/>
    <property type="match status" value="1"/>
</dbReference>
<dbReference type="NCBIfam" id="TIGR04057">
    <property type="entry name" value="SusC_RagA_signa"/>
    <property type="match status" value="1"/>
</dbReference>
<keyword evidence="13" id="KW-0675">Receptor</keyword>
<name>A0ABW8Y948_9FLAO</name>
<evidence type="ECO:0000256" key="5">
    <source>
        <dbReference type="ARBA" id="ARBA00023077"/>
    </source>
</evidence>
<dbReference type="Gene3D" id="2.60.40.1120">
    <property type="entry name" value="Carboxypeptidase-like, regulatory domain"/>
    <property type="match status" value="1"/>
</dbReference>
<accession>A0ABW8Y948</accession>
<dbReference type="SUPFAM" id="SSF49464">
    <property type="entry name" value="Carboxypeptidase regulatory domain-like"/>
    <property type="match status" value="1"/>
</dbReference>
<evidence type="ECO:0000256" key="4">
    <source>
        <dbReference type="ARBA" id="ARBA00022692"/>
    </source>
</evidence>
<evidence type="ECO:0000256" key="3">
    <source>
        <dbReference type="ARBA" id="ARBA00022452"/>
    </source>
</evidence>
<keyword evidence="4 8" id="KW-0812">Transmembrane</keyword>
<organism evidence="13 14">
    <name type="scientific">Flavobacterium rhizophilum</name>
    <dbReference type="NCBI Taxonomy" id="3163296"/>
    <lineage>
        <taxon>Bacteria</taxon>
        <taxon>Pseudomonadati</taxon>
        <taxon>Bacteroidota</taxon>
        <taxon>Flavobacteriia</taxon>
        <taxon>Flavobacteriales</taxon>
        <taxon>Flavobacteriaceae</taxon>
        <taxon>Flavobacterium</taxon>
    </lineage>
</organism>
<dbReference type="InterPro" id="IPR036942">
    <property type="entry name" value="Beta-barrel_TonB_sf"/>
</dbReference>
<comment type="similarity">
    <text evidence="8 9">Belongs to the TonB-dependent receptor family.</text>
</comment>
<dbReference type="InterPro" id="IPR023996">
    <property type="entry name" value="TonB-dep_OMP_SusC/RagA"/>
</dbReference>
<keyword evidence="5 9" id="KW-0798">TonB box</keyword>
<comment type="subcellular location">
    <subcellularLocation>
        <location evidence="1 8">Cell outer membrane</location>
        <topology evidence="1 8">Multi-pass membrane protein</topology>
    </subcellularLocation>
</comment>
<dbReference type="Pfam" id="PF07715">
    <property type="entry name" value="Plug"/>
    <property type="match status" value="1"/>
</dbReference>
<keyword evidence="10" id="KW-0732">Signal</keyword>
<comment type="caution">
    <text evidence="13">The sequence shown here is derived from an EMBL/GenBank/DDBJ whole genome shotgun (WGS) entry which is preliminary data.</text>
</comment>
<dbReference type="InterPro" id="IPR039426">
    <property type="entry name" value="TonB-dep_rcpt-like"/>
</dbReference>
<keyword evidence="6 8" id="KW-0472">Membrane</keyword>
<evidence type="ECO:0000256" key="2">
    <source>
        <dbReference type="ARBA" id="ARBA00022448"/>
    </source>
</evidence>
<dbReference type="InterPro" id="IPR000531">
    <property type="entry name" value="Beta-barrel_TonB"/>
</dbReference>
<reference evidence="13 14" key="1">
    <citation type="submission" date="2024-06" db="EMBL/GenBank/DDBJ databases">
        <authorList>
            <person name="Kaempfer P."/>
            <person name="Viver T."/>
        </authorList>
    </citation>
    <scope>NUCLEOTIDE SEQUENCE [LARGE SCALE GENOMIC DNA]</scope>
    <source>
        <strain evidence="13 14">ST-75</strain>
    </source>
</reference>
<gene>
    <name evidence="13" type="ORF">ABS768_04415</name>
</gene>
<keyword evidence="7 8" id="KW-0998">Cell outer membrane</keyword>
<dbReference type="PROSITE" id="PS52016">
    <property type="entry name" value="TONB_DEPENDENT_REC_3"/>
    <property type="match status" value="1"/>
</dbReference>
<feature type="domain" description="TonB-dependent receptor plug" evidence="12">
    <location>
        <begin position="133"/>
        <end position="258"/>
    </location>
</feature>
<keyword evidence="2 8" id="KW-0813">Transport</keyword>
<dbReference type="Gene3D" id="2.40.170.20">
    <property type="entry name" value="TonB-dependent receptor, beta-barrel domain"/>
    <property type="match status" value="1"/>
</dbReference>
<evidence type="ECO:0000256" key="7">
    <source>
        <dbReference type="ARBA" id="ARBA00023237"/>
    </source>
</evidence>
<feature type="chain" id="PRO_5047307262" evidence="10">
    <location>
        <begin position="21"/>
        <end position="1008"/>
    </location>
</feature>
<feature type="domain" description="TonB-dependent receptor-like beta-barrel" evidence="11">
    <location>
        <begin position="442"/>
        <end position="975"/>
    </location>
</feature>
<evidence type="ECO:0000259" key="11">
    <source>
        <dbReference type="Pfam" id="PF00593"/>
    </source>
</evidence>
<evidence type="ECO:0000256" key="6">
    <source>
        <dbReference type="ARBA" id="ARBA00023136"/>
    </source>
</evidence>
<dbReference type="InterPro" id="IPR012910">
    <property type="entry name" value="Plug_dom"/>
</dbReference>
<dbReference type="Gene3D" id="2.170.130.10">
    <property type="entry name" value="TonB-dependent receptor, plug domain"/>
    <property type="match status" value="1"/>
</dbReference>
<dbReference type="SUPFAM" id="SSF56935">
    <property type="entry name" value="Porins"/>
    <property type="match status" value="1"/>
</dbReference>
<dbReference type="Pfam" id="PF13715">
    <property type="entry name" value="CarbopepD_reg_2"/>
    <property type="match status" value="1"/>
</dbReference>
<evidence type="ECO:0000256" key="9">
    <source>
        <dbReference type="RuleBase" id="RU003357"/>
    </source>
</evidence>
<feature type="signal peptide" evidence="10">
    <location>
        <begin position="1"/>
        <end position="20"/>
    </location>
</feature>
<evidence type="ECO:0000256" key="8">
    <source>
        <dbReference type="PROSITE-ProRule" id="PRU01360"/>
    </source>
</evidence>
<proteinExistence type="inferred from homology"/>
<evidence type="ECO:0000259" key="12">
    <source>
        <dbReference type="Pfam" id="PF07715"/>
    </source>
</evidence>
<dbReference type="InterPro" id="IPR008969">
    <property type="entry name" value="CarboxyPept-like_regulatory"/>
</dbReference>
<dbReference type="InterPro" id="IPR023997">
    <property type="entry name" value="TonB-dep_OMP_SusC/RagA_CS"/>
</dbReference>
<dbReference type="EMBL" id="JBELQB010000003">
    <property type="protein sequence ID" value="MFL9836729.1"/>
    <property type="molecule type" value="Genomic_DNA"/>
</dbReference>
<evidence type="ECO:0000313" key="14">
    <source>
        <dbReference type="Proteomes" id="UP001629059"/>
    </source>
</evidence>
<sequence>MKIFSANNGLRLLFYSLVLASCPPGASARAHASPPLGAAYCQQTVTGTVSDNSGPLPGASVMVKGTTTAVVSDIDGNYSIVVSPGDVLLFSFTGYKTLEVPVGTQAVVNITLKEDITYLKEVTINAGYYSVKQKESTGSIARITAEDIETQPVTNVLATMQGRMAGVEVIQDSGVPGGGFQIKIRGQNSLRADGNQPLYIIDGVPYSSEAIGYSQTSTTTPSATSPLNNINPSDIQSIEILKDADATAIYGSRGANGVVLITTKKGRAGKTVISLNSWAGTGKVVNFVDLMQTGQYLAMRRQAYANDGITEYPATAYDVNGTWDPNRYTDWQKELTGRTAQLNSTQLSLSGGSETTRYLLSGTHYRETTVFPGDFGYQKGALHFNLSHGGSEDRLKVSFSGNYTAQDNDLPATDLTRISRSLAPNAPALYDENGELNWEDGTFNNPLAELRSAINAKTYDLVLNGLIGYRLAKGLEFRTSLGLTDLKTHETKTLPSTMYNPAYGIGSSDSALLTNHTFRQSWIIEPQLHYDTALWGGKLGAIAGATFQQQRNNILYQMGYGYSSNSLIYNLASANQVFVVASDEKLYRYNAVFGRLNYNYDGRYILNLTGRRDGSSRFGPGRQFANFGAVGGAWILSNEKFLKESASPLSFAKIRASYGTTGNDQIGDYQFLNTYASTGVPYQGIIGLTPTRLYNPDFSWERSRKLEVAVETGFLNDRIFLTAAWYSNRSSNQLVGIPLSGTTGFTTINANLGATVQNRGLELTLHSENFKTPDFEWSTSLTLSRARNKLIAFPGLENSPYANTYVIGQPVTIAKLYNYEGIDPETGLYRFTDVNGDGVVSSDKDRQTVADLTPYFFGGLQNQLRYKGWNLDFLFQFTRQQNYDYNAGVPAGQAYNQRTDADNAWAAPGDATTYQRLTAGGNSAAVQAYYNYTSSNAVIVDGSFIRLKNISLSYTLPSGLLGSMNCRLYVQGQNVFTITPYKGADPEFKNSGFLPPLRIFSGGIQVSF</sequence>
<evidence type="ECO:0000313" key="13">
    <source>
        <dbReference type="EMBL" id="MFL9836729.1"/>
    </source>
</evidence>
<dbReference type="Proteomes" id="UP001629059">
    <property type="component" value="Unassembled WGS sequence"/>
</dbReference>
<keyword evidence="14" id="KW-1185">Reference proteome</keyword>
<protein>
    <submittedName>
        <fullName evidence="13">TonB-dependent receptor</fullName>
    </submittedName>
</protein>
<evidence type="ECO:0000256" key="10">
    <source>
        <dbReference type="SAM" id="SignalP"/>
    </source>
</evidence>
<dbReference type="InterPro" id="IPR037066">
    <property type="entry name" value="Plug_dom_sf"/>
</dbReference>
<evidence type="ECO:0000256" key="1">
    <source>
        <dbReference type="ARBA" id="ARBA00004571"/>
    </source>
</evidence>
<dbReference type="Pfam" id="PF00593">
    <property type="entry name" value="TonB_dep_Rec_b-barrel"/>
    <property type="match status" value="1"/>
</dbReference>